<name>A0A9Q0MEK8_BLOTA</name>
<dbReference type="OMA" id="NICAQIM"/>
<dbReference type="Gene3D" id="1.25.40.420">
    <property type="match status" value="1"/>
</dbReference>
<reference evidence="2" key="1">
    <citation type="submission" date="2022-12" db="EMBL/GenBank/DDBJ databases">
        <title>Genome assemblies of Blomia tropicalis.</title>
        <authorList>
            <person name="Cui Y."/>
        </authorList>
    </citation>
    <scope>NUCLEOTIDE SEQUENCE</scope>
    <source>
        <tissue evidence="2">Adult mites</tissue>
    </source>
</reference>
<dbReference type="EMBL" id="JAPWDV010000001">
    <property type="protein sequence ID" value="KAJ6224415.1"/>
    <property type="molecule type" value="Genomic_DNA"/>
</dbReference>
<dbReference type="Proteomes" id="UP001142055">
    <property type="component" value="Chromosome 1"/>
</dbReference>
<dbReference type="InterPro" id="IPR011333">
    <property type="entry name" value="SKP1/BTB/POZ_sf"/>
</dbReference>
<feature type="domain" description="BTB" evidence="1">
    <location>
        <begin position="1"/>
        <end position="70"/>
    </location>
</feature>
<evidence type="ECO:0000313" key="2">
    <source>
        <dbReference type="EMBL" id="KAJ6224415.1"/>
    </source>
</evidence>
<comment type="caution">
    <text evidence="2">The sequence shown here is derived from an EMBL/GenBank/DDBJ whole genome shotgun (WGS) entry which is preliminary data.</text>
</comment>
<dbReference type="InterPro" id="IPR000210">
    <property type="entry name" value="BTB/POZ_dom"/>
</dbReference>
<dbReference type="Gene3D" id="3.30.710.10">
    <property type="entry name" value="Potassium Channel Kv1.1, Chain A"/>
    <property type="match status" value="1"/>
</dbReference>
<evidence type="ECO:0000313" key="3">
    <source>
        <dbReference type="Proteomes" id="UP001142055"/>
    </source>
</evidence>
<protein>
    <recommendedName>
        <fullName evidence="1">BTB domain-containing protein</fullName>
    </recommendedName>
</protein>
<evidence type="ECO:0000259" key="1">
    <source>
        <dbReference type="Pfam" id="PF00651"/>
    </source>
</evidence>
<dbReference type="Pfam" id="PF00651">
    <property type="entry name" value="BTB"/>
    <property type="match status" value="1"/>
</dbReference>
<gene>
    <name evidence="2" type="ORF">RDWZM_002960</name>
</gene>
<dbReference type="AlphaFoldDB" id="A0A9Q0MEK8"/>
<accession>A0A9Q0MEK8</accession>
<proteinExistence type="predicted"/>
<dbReference type="PANTHER" id="PTHR24413">
    <property type="entry name" value="SPECKLE-TYPE POZ PROTEIN"/>
    <property type="match status" value="1"/>
</dbReference>
<keyword evidence="3" id="KW-1185">Reference proteome</keyword>
<sequence length="132" mass="15441">MFRHQEFKENQENVVYIEDIDSELMKHLLIYIYCEEILFDDKLASKLISPAHKYSIQNLVNICAQIMVNNIELESAAKLLHIGHSHQIPFMKKEAMLFIKYNSGVKETDGWKELIKPNVDLLEELVFFSSIP</sequence>
<dbReference type="SUPFAM" id="SSF54695">
    <property type="entry name" value="POZ domain"/>
    <property type="match status" value="1"/>
</dbReference>
<organism evidence="2 3">
    <name type="scientific">Blomia tropicalis</name>
    <name type="common">Mite</name>
    <dbReference type="NCBI Taxonomy" id="40697"/>
    <lineage>
        <taxon>Eukaryota</taxon>
        <taxon>Metazoa</taxon>
        <taxon>Ecdysozoa</taxon>
        <taxon>Arthropoda</taxon>
        <taxon>Chelicerata</taxon>
        <taxon>Arachnida</taxon>
        <taxon>Acari</taxon>
        <taxon>Acariformes</taxon>
        <taxon>Sarcoptiformes</taxon>
        <taxon>Astigmata</taxon>
        <taxon>Glycyphagoidea</taxon>
        <taxon>Echimyopodidae</taxon>
        <taxon>Blomia</taxon>
    </lineage>
</organism>